<evidence type="ECO:0000313" key="1">
    <source>
        <dbReference type="EMBL" id="KAJ2793098.1"/>
    </source>
</evidence>
<protein>
    <submittedName>
        <fullName evidence="1">Uncharacterized protein</fullName>
    </submittedName>
</protein>
<comment type="caution">
    <text evidence="1">The sequence shown here is derived from an EMBL/GenBank/DDBJ whole genome shotgun (WGS) entry which is preliminary data.</text>
</comment>
<gene>
    <name evidence="1" type="ORF">H4S07_007155</name>
</gene>
<dbReference type="Proteomes" id="UP001140096">
    <property type="component" value="Unassembled WGS sequence"/>
</dbReference>
<accession>A0ACC1KQ69</accession>
<organism evidence="1 2">
    <name type="scientific">Coemansia furcata</name>
    <dbReference type="NCBI Taxonomy" id="417177"/>
    <lineage>
        <taxon>Eukaryota</taxon>
        <taxon>Fungi</taxon>
        <taxon>Fungi incertae sedis</taxon>
        <taxon>Zoopagomycota</taxon>
        <taxon>Kickxellomycotina</taxon>
        <taxon>Kickxellomycetes</taxon>
        <taxon>Kickxellales</taxon>
        <taxon>Kickxellaceae</taxon>
        <taxon>Coemansia</taxon>
    </lineage>
</organism>
<proteinExistence type="predicted"/>
<feature type="non-terminal residue" evidence="1">
    <location>
        <position position="255"/>
    </location>
</feature>
<sequence length="255" mass="27297">VMLANNENSARPPPLPQQQTRKPAITPDGFAMPSAHNAAPKMATSPIIIIRTTTIEAPFHLAPASTMPIDIPRGVARDLAAYLGPQPSYKFDIIGDEVSVIMLPESKVVSKWREPALAPTPRRQSPAEPMPAEPSPLGRQQIGYIAAETTVVPARTQPAPQPTVAWSGPPKPHPLTLTPDAQPSPTSVVATHSADSHNSTVDRGQPRLPDGYIALISVAALFVCATLFYFFVRYAKRRKTNPSPSPSPPPGSHNA</sequence>
<name>A0ACC1KQ69_9FUNG</name>
<evidence type="ECO:0000313" key="2">
    <source>
        <dbReference type="Proteomes" id="UP001140096"/>
    </source>
</evidence>
<keyword evidence="2" id="KW-1185">Reference proteome</keyword>
<feature type="non-terminal residue" evidence="1">
    <location>
        <position position="1"/>
    </location>
</feature>
<reference evidence="1" key="1">
    <citation type="submission" date="2022-07" db="EMBL/GenBank/DDBJ databases">
        <title>Phylogenomic reconstructions and comparative analyses of Kickxellomycotina fungi.</title>
        <authorList>
            <person name="Reynolds N.K."/>
            <person name="Stajich J.E."/>
            <person name="Barry K."/>
            <person name="Grigoriev I.V."/>
            <person name="Crous P."/>
            <person name="Smith M.E."/>
        </authorList>
    </citation>
    <scope>NUCLEOTIDE SEQUENCE</scope>
    <source>
        <strain evidence="1">CBS 102833</strain>
    </source>
</reference>
<dbReference type="EMBL" id="JANBUP010004842">
    <property type="protein sequence ID" value="KAJ2793098.1"/>
    <property type="molecule type" value="Genomic_DNA"/>
</dbReference>